<gene>
    <name evidence="9" type="ORF">JCM19232_1673</name>
</gene>
<evidence type="ECO:0000256" key="7">
    <source>
        <dbReference type="SAM" id="Phobius"/>
    </source>
</evidence>
<comment type="caution">
    <text evidence="9">The sequence shown here is derived from an EMBL/GenBank/DDBJ whole genome shotgun (WGS) entry which is preliminary data.</text>
</comment>
<proteinExistence type="inferred from homology"/>
<comment type="similarity">
    <text evidence="6">Belongs to the YccS/YhfK family.</text>
</comment>
<evidence type="ECO:0000256" key="6">
    <source>
        <dbReference type="ARBA" id="ARBA00043993"/>
    </source>
</evidence>
<feature type="domain" description="Integral membrane bound transporter" evidence="8">
    <location>
        <begin position="33"/>
        <end position="158"/>
    </location>
</feature>
<keyword evidence="5 7" id="KW-0472">Membrane</keyword>
<keyword evidence="4 7" id="KW-1133">Transmembrane helix</keyword>
<feature type="transmembrane region" description="Helical" evidence="7">
    <location>
        <begin position="140"/>
        <end position="163"/>
    </location>
</feature>
<dbReference type="AlphaFoldDB" id="A0A0B8P894"/>
<organism evidence="9 10">
    <name type="scientific">Vibrio ishigakensis</name>
    <dbReference type="NCBI Taxonomy" id="1481914"/>
    <lineage>
        <taxon>Bacteria</taxon>
        <taxon>Pseudomonadati</taxon>
        <taxon>Pseudomonadota</taxon>
        <taxon>Gammaproteobacteria</taxon>
        <taxon>Vibrionales</taxon>
        <taxon>Vibrionaceae</taxon>
        <taxon>Vibrio</taxon>
    </lineage>
</organism>
<dbReference type="InterPro" id="IPR049453">
    <property type="entry name" value="Memb_transporter_dom"/>
</dbReference>
<name>A0A0B8P894_9VIBR</name>
<dbReference type="Proteomes" id="UP000031670">
    <property type="component" value="Unassembled WGS sequence"/>
</dbReference>
<keyword evidence="2" id="KW-1003">Cell membrane</keyword>
<evidence type="ECO:0000256" key="3">
    <source>
        <dbReference type="ARBA" id="ARBA00022692"/>
    </source>
</evidence>
<feature type="transmembrane region" description="Helical" evidence="7">
    <location>
        <begin position="46"/>
        <end position="66"/>
    </location>
</feature>
<evidence type="ECO:0000256" key="1">
    <source>
        <dbReference type="ARBA" id="ARBA00004651"/>
    </source>
</evidence>
<dbReference type="PANTHER" id="PTHR30509">
    <property type="entry name" value="P-HYDROXYBENZOIC ACID EFFLUX PUMP SUBUNIT-RELATED"/>
    <property type="match status" value="1"/>
</dbReference>
<evidence type="ECO:0000259" key="8">
    <source>
        <dbReference type="Pfam" id="PF13515"/>
    </source>
</evidence>
<protein>
    <submittedName>
        <fullName evidence="9">Putative inner membrane protein</fullName>
    </submittedName>
</protein>
<feature type="transmembrane region" description="Helical" evidence="7">
    <location>
        <begin position="20"/>
        <end position="40"/>
    </location>
</feature>
<feature type="transmembrane region" description="Helical" evidence="7">
    <location>
        <begin position="96"/>
        <end position="113"/>
    </location>
</feature>
<feature type="transmembrane region" description="Helical" evidence="7">
    <location>
        <begin position="73"/>
        <end position="90"/>
    </location>
</feature>
<sequence>MRLNQAISDLDNFVFSNYRIVHGFRVAIAFVITMLLTGYFDIPERTWILITLVVVIGPISYLGNVLPRAWHRVLGTLIGAASGVLAIVLSQYSLTAMYAWCAVVIFASAYYSLGKRPYVGILIGITLAVTIGGGDSDVSVALWRGFDVSVGCVIAVLFCLIYPQRAFIHWRMRINSVLGNFAKVYHLSYSPNVLEKPDLEPFQKALVKEMTKLNSLGKPSEKETKLNYQSSMPFRFNCAICCLP</sequence>
<accession>A0A0B8P894</accession>
<dbReference type="Pfam" id="PF13515">
    <property type="entry name" value="FUSC_2"/>
    <property type="match status" value="1"/>
</dbReference>
<evidence type="ECO:0000313" key="9">
    <source>
        <dbReference type="EMBL" id="GAM62516.1"/>
    </source>
</evidence>
<evidence type="ECO:0000313" key="10">
    <source>
        <dbReference type="Proteomes" id="UP000031670"/>
    </source>
</evidence>
<evidence type="ECO:0000256" key="5">
    <source>
        <dbReference type="ARBA" id="ARBA00023136"/>
    </source>
</evidence>
<dbReference type="GO" id="GO:0005886">
    <property type="term" value="C:plasma membrane"/>
    <property type="evidence" value="ECO:0007669"/>
    <property type="project" value="UniProtKB-SubCell"/>
</dbReference>
<evidence type="ECO:0000256" key="4">
    <source>
        <dbReference type="ARBA" id="ARBA00022989"/>
    </source>
</evidence>
<reference evidence="9 10" key="2">
    <citation type="submission" date="2015-01" db="EMBL/GenBank/DDBJ databases">
        <authorList>
            <consortium name="NBRP consortium"/>
            <person name="Sawabe T."/>
            <person name="Meirelles P."/>
            <person name="Feng G."/>
            <person name="Sayaka M."/>
            <person name="Hattori M."/>
            <person name="Ohkuma M."/>
        </authorList>
    </citation>
    <scope>NUCLEOTIDE SEQUENCE [LARGE SCALE GENOMIC DNA]</scope>
    <source>
        <strain evidence="9 10">JCM19232</strain>
    </source>
</reference>
<comment type="subcellular location">
    <subcellularLocation>
        <location evidence="1">Cell membrane</location>
        <topology evidence="1">Multi-pass membrane protein</topology>
    </subcellularLocation>
</comment>
<dbReference type="PANTHER" id="PTHR30509:SF9">
    <property type="entry name" value="MULTIDRUG RESISTANCE PROTEIN MDTO"/>
    <property type="match status" value="1"/>
</dbReference>
<dbReference type="EMBL" id="BBSA01000006">
    <property type="protein sequence ID" value="GAM62516.1"/>
    <property type="molecule type" value="Genomic_DNA"/>
</dbReference>
<feature type="transmembrane region" description="Helical" evidence="7">
    <location>
        <begin position="118"/>
        <end position="134"/>
    </location>
</feature>
<evidence type="ECO:0000256" key="2">
    <source>
        <dbReference type="ARBA" id="ARBA00022475"/>
    </source>
</evidence>
<keyword evidence="3 7" id="KW-0812">Transmembrane</keyword>
<reference evidence="9 10" key="1">
    <citation type="submission" date="2015-01" db="EMBL/GenBank/DDBJ databases">
        <title>Vibrio sp. C5 JCM 19232 whole genome shotgun sequence.</title>
        <authorList>
            <person name="Sawabe T."/>
            <person name="Meirelles P."/>
            <person name="Feng G."/>
            <person name="Sayaka M."/>
            <person name="Hattori M."/>
            <person name="Ohkuma M."/>
        </authorList>
    </citation>
    <scope>NUCLEOTIDE SEQUENCE [LARGE SCALE GENOMIC DNA]</scope>
    <source>
        <strain evidence="9 10">JCM19232</strain>
    </source>
</reference>